<feature type="region of interest" description="Disordered" evidence="1">
    <location>
        <begin position="42"/>
        <end position="94"/>
    </location>
</feature>
<dbReference type="InterPro" id="IPR001148">
    <property type="entry name" value="CA_dom"/>
</dbReference>
<organism evidence="4 5">
    <name type="scientific">Pseudomonas laurentiana</name>
    <dbReference type="NCBI Taxonomy" id="2364649"/>
    <lineage>
        <taxon>Bacteria</taxon>
        <taxon>Pseudomonadati</taxon>
        <taxon>Pseudomonadota</taxon>
        <taxon>Gammaproteobacteria</taxon>
        <taxon>Pseudomonadales</taxon>
        <taxon>Pseudomonadaceae</taxon>
        <taxon>Pseudomonas</taxon>
    </lineage>
</organism>
<feature type="signal peptide" evidence="2">
    <location>
        <begin position="1"/>
        <end position="20"/>
    </location>
</feature>
<protein>
    <recommendedName>
        <fullName evidence="3">Alpha-carbonic anhydrase domain-containing protein</fullName>
    </recommendedName>
</protein>
<dbReference type="PROSITE" id="PS51144">
    <property type="entry name" value="ALPHA_CA_2"/>
    <property type="match status" value="1"/>
</dbReference>
<dbReference type="GO" id="GO:0004089">
    <property type="term" value="F:carbonate dehydratase activity"/>
    <property type="evidence" value="ECO:0007669"/>
    <property type="project" value="InterPro"/>
</dbReference>
<dbReference type="AlphaFoldDB" id="A0A6I5RX76"/>
<evidence type="ECO:0000313" key="5">
    <source>
        <dbReference type="Proteomes" id="UP000471751"/>
    </source>
</evidence>
<dbReference type="EMBL" id="JAAHBT010000349">
    <property type="protein sequence ID" value="NES11908.1"/>
    <property type="molecule type" value="Genomic_DNA"/>
</dbReference>
<dbReference type="PANTHER" id="PTHR18952:SF208">
    <property type="entry name" value="CARBONIC ANHYDRASE XA-RELATED"/>
    <property type="match status" value="1"/>
</dbReference>
<feature type="non-terminal residue" evidence="4">
    <location>
        <position position="249"/>
    </location>
</feature>
<reference evidence="4 5" key="1">
    <citation type="submission" date="2020-02" db="EMBL/GenBank/DDBJ databases">
        <title>Broccoli isolated Pseudomonas sp.</title>
        <authorList>
            <person name="Fujikawa T."/>
            <person name="Sawada H."/>
        </authorList>
    </citation>
    <scope>NUCLEOTIDE SEQUENCE [LARGE SCALE GENOMIC DNA]</scope>
    <source>
        <strain evidence="4 5">JCM 32154</strain>
    </source>
</reference>
<accession>A0A6I5RX76</accession>
<evidence type="ECO:0000313" key="4">
    <source>
        <dbReference type="EMBL" id="NES11908.1"/>
    </source>
</evidence>
<gene>
    <name evidence="4" type="ORF">G3O07_22730</name>
</gene>
<dbReference type="InterPro" id="IPR036398">
    <property type="entry name" value="CA_dom_sf"/>
</dbReference>
<dbReference type="PANTHER" id="PTHR18952">
    <property type="entry name" value="CARBONIC ANHYDRASE"/>
    <property type="match status" value="1"/>
</dbReference>
<dbReference type="GO" id="GO:0008270">
    <property type="term" value="F:zinc ion binding"/>
    <property type="evidence" value="ECO:0007669"/>
    <property type="project" value="InterPro"/>
</dbReference>
<dbReference type="GO" id="GO:0006730">
    <property type="term" value="P:one-carbon metabolic process"/>
    <property type="evidence" value="ECO:0007669"/>
    <property type="project" value="TreeGrafter"/>
</dbReference>
<dbReference type="InterPro" id="IPR023561">
    <property type="entry name" value="Carbonic_anhydrase_a-class"/>
</dbReference>
<keyword evidence="5" id="KW-1185">Reference proteome</keyword>
<dbReference type="Pfam" id="PF00194">
    <property type="entry name" value="Carb_anhydrase"/>
    <property type="match status" value="1"/>
</dbReference>
<sequence length="249" mass="27950">MKKLVFVLAFPWLFSSAVQAGDGHVERGSDTSSAASVSILPITADPHPARPRPQPSRPDHSRPRPNGSPAIPVREVEGVNYSNPDSWGARCTRPRKPSPIDINTRFSSHSSFAPTLSIAYRDVLIDEIERGPRYLALLPAEGHDITLDDRFRAETYELESVVFHAQSEHSVDQAFYPLEVQYIHRSAKGKVAIVSVLYRQGRADNVQLGALLDYLAGTRKTRMDRYFDQFPRKLGSYWTYEGAETFHLA</sequence>
<name>A0A6I5RX76_9PSED</name>
<evidence type="ECO:0000256" key="1">
    <source>
        <dbReference type="SAM" id="MobiDB-lite"/>
    </source>
</evidence>
<feature type="domain" description="Alpha-carbonic anhydrase" evidence="3">
    <location>
        <begin position="77"/>
        <end position="249"/>
    </location>
</feature>
<dbReference type="SUPFAM" id="SSF51069">
    <property type="entry name" value="Carbonic anhydrase"/>
    <property type="match status" value="1"/>
</dbReference>
<dbReference type="SMART" id="SM01057">
    <property type="entry name" value="Carb_anhydrase"/>
    <property type="match status" value="1"/>
</dbReference>
<dbReference type="Proteomes" id="UP000471751">
    <property type="component" value="Unassembled WGS sequence"/>
</dbReference>
<feature type="chain" id="PRO_5026040382" description="Alpha-carbonic anhydrase domain-containing protein" evidence="2">
    <location>
        <begin position="21"/>
        <end position="249"/>
    </location>
</feature>
<keyword evidence="2" id="KW-0732">Signal</keyword>
<comment type="caution">
    <text evidence="4">The sequence shown here is derived from an EMBL/GenBank/DDBJ whole genome shotgun (WGS) entry which is preliminary data.</text>
</comment>
<dbReference type="Gene3D" id="3.10.200.10">
    <property type="entry name" value="Alpha carbonic anhydrase"/>
    <property type="match status" value="1"/>
</dbReference>
<proteinExistence type="predicted"/>
<evidence type="ECO:0000256" key="2">
    <source>
        <dbReference type="SAM" id="SignalP"/>
    </source>
</evidence>
<evidence type="ECO:0000259" key="3">
    <source>
        <dbReference type="PROSITE" id="PS51144"/>
    </source>
</evidence>